<accession>A0ABN9C130</accession>
<feature type="non-terminal residue" evidence="1">
    <location>
        <position position="1"/>
    </location>
</feature>
<keyword evidence="2" id="KW-1185">Reference proteome</keyword>
<comment type="caution">
    <text evidence="1">The sequence shown here is derived from an EMBL/GenBank/DDBJ whole genome shotgun (WGS) entry which is preliminary data.</text>
</comment>
<name>A0ABN9C130_9NEOB</name>
<evidence type="ECO:0000313" key="2">
    <source>
        <dbReference type="Proteomes" id="UP001162483"/>
    </source>
</evidence>
<sequence length="73" mass="8257">WERVPVKFGYPLPLLLRSPKAIGSRSYPPPVVFWDTWQVPEDYGAIHKAQLFLRMRSGHPAVKLQAVTAGCPQ</sequence>
<dbReference type="Proteomes" id="UP001162483">
    <property type="component" value="Unassembled WGS sequence"/>
</dbReference>
<proteinExistence type="predicted"/>
<protein>
    <submittedName>
        <fullName evidence="1">Uncharacterized protein</fullName>
    </submittedName>
</protein>
<evidence type="ECO:0000313" key="1">
    <source>
        <dbReference type="EMBL" id="CAI9553706.1"/>
    </source>
</evidence>
<reference evidence="1" key="1">
    <citation type="submission" date="2023-05" db="EMBL/GenBank/DDBJ databases">
        <authorList>
            <person name="Stuckert A."/>
        </authorList>
    </citation>
    <scope>NUCLEOTIDE SEQUENCE</scope>
</reference>
<gene>
    <name evidence="1" type="ORF">SPARVUS_LOCUS4082193</name>
</gene>
<organism evidence="1 2">
    <name type="scientific">Staurois parvus</name>
    <dbReference type="NCBI Taxonomy" id="386267"/>
    <lineage>
        <taxon>Eukaryota</taxon>
        <taxon>Metazoa</taxon>
        <taxon>Chordata</taxon>
        <taxon>Craniata</taxon>
        <taxon>Vertebrata</taxon>
        <taxon>Euteleostomi</taxon>
        <taxon>Amphibia</taxon>
        <taxon>Batrachia</taxon>
        <taxon>Anura</taxon>
        <taxon>Neobatrachia</taxon>
        <taxon>Ranoidea</taxon>
        <taxon>Ranidae</taxon>
        <taxon>Staurois</taxon>
    </lineage>
</organism>
<dbReference type="EMBL" id="CATNWA010007271">
    <property type="protein sequence ID" value="CAI9553706.1"/>
    <property type="molecule type" value="Genomic_DNA"/>
</dbReference>